<evidence type="ECO:0000313" key="2">
    <source>
        <dbReference type="Proteomes" id="UP000018680"/>
    </source>
</evidence>
<dbReference type="AlphaFoldDB" id="V5WGP8"/>
<keyword evidence="2" id="KW-1185">Reference proteome</keyword>
<protein>
    <submittedName>
        <fullName evidence="1">Uncharacterized protein</fullName>
    </submittedName>
</protein>
<evidence type="ECO:0000313" key="1">
    <source>
        <dbReference type="EMBL" id="AHC14336.1"/>
    </source>
</evidence>
<dbReference type="STRING" id="1307761.L21SP2_0916"/>
<dbReference type="KEGG" id="slr:L21SP2_0916"/>
<name>V5WGP8_9SPIO</name>
<accession>V5WGP8</accession>
<dbReference type="Proteomes" id="UP000018680">
    <property type="component" value="Chromosome"/>
</dbReference>
<sequence length="40" mass="4946">MWWFRAETMHFGLEAESRFQETQYRIIECLPLQCYYPAIS</sequence>
<reference evidence="1 2" key="1">
    <citation type="journal article" date="2015" name="Stand. Genomic Sci.">
        <title>Complete genome sequence and description of Salinispira pacifica gen. nov., sp. nov., a novel spirochaete isolated form a hypersaline microbial mat.</title>
        <authorList>
            <person name="Ben Hania W."/>
            <person name="Joseph M."/>
            <person name="Schumann P."/>
            <person name="Bunk B."/>
            <person name="Fiebig A."/>
            <person name="Sproer C."/>
            <person name="Klenk H.P."/>
            <person name="Fardeau M.L."/>
            <person name="Spring S."/>
        </authorList>
    </citation>
    <scope>NUCLEOTIDE SEQUENCE [LARGE SCALE GENOMIC DNA]</scope>
    <source>
        <strain evidence="1 2">L21-RPul-D2</strain>
    </source>
</reference>
<proteinExistence type="predicted"/>
<dbReference type="HOGENOM" id="CLU_3296268_0_0_12"/>
<gene>
    <name evidence="1" type="ORF">L21SP2_0916</name>
</gene>
<dbReference type="EMBL" id="CP006939">
    <property type="protein sequence ID" value="AHC14336.1"/>
    <property type="molecule type" value="Genomic_DNA"/>
</dbReference>
<organism evidence="1 2">
    <name type="scientific">Salinispira pacifica</name>
    <dbReference type="NCBI Taxonomy" id="1307761"/>
    <lineage>
        <taxon>Bacteria</taxon>
        <taxon>Pseudomonadati</taxon>
        <taxon>Spirochaetota</taxon>
        <taxon>Spirochaetia</taxon>
        <taxon>Spirochaetales</taxon>
        <taxon>Spirochaetaceae</taxon>
        <taxon>Salinispira</taxon>
    </lineage>
</organism>